<feature type="signal peptide" evidence="1">
    <location>
        <begin position="1"/>
        <end position="18"/>
    </location>
</feature>
<evidence type="ECO:0000313" key="2">
    <source>
        <dbReference type="EMBL" id="MEJ8572199.1"/>
    </source>
</evidence>
<protein>
    <recommendedName>
        <fullName evidence="4">Adhesin domain-containing protein</fullName>
    </recommendedName>
</protein>
<evidence type="ECO:0008006" key="4">
    <source>
        <dbReference type="Google" id="ProtNLM"/>
    </source>
</evidence>
<dbReference type="EMBL" id="JAZHOF010000004">
    <property type="protein sequence ID" value="MEJ8572199.1"/>
    <property type="molecule type" value="Genomic_DNA"/>
</dbReference>
<evidence type="ECO:0000313" key="3">
    <source>
        <dbReference type="Proteomes" id="UP001378188"/>
    </source>
</evidence>
<proteinExistence type="predicted"/>
<gene>
    <name evidence="2" type="ORF">V3328_11985</name>
</gene>
<sequence>MSIAARSVLMLGVATALAAFGWSEARALDGYWHGAVSNQWHQGVKGSSSNWFTAPPPGGSPQDVPDGMAVFPPGAERTTVIVRGKRSIDSILFSPGTDGYTLKVAPGGRLTVSGDGLSNQAAMIPQIRADGVRTTLEFINEAVACHDSSLQVLLSTQDRGSILFTDDATGTDKCALGANEKGSIEFQKRASAGGMDVGLGGKGSVLKFTGLSTAGASTIVNSAGQVRINSRGPAKDGKITGGNIVNSDVLNLGNTSVDLSGHLVLQGTSKFNTRIAAGVISAISSKQQMYVDGKLQVFGTKNVAPGTYTVLSSKKGVAGRFAKVVFKKFGNKSVDIKYAPKSVKIEVSG</sequence>
<comment type="caution">
    <text evidence="2">The sequence shown here is derived from an EMBL/GenBank/DDBJ whole genome shotgun (WGS) entry which is preliminary data.</text>
</comment>
<organism evidence="2 3">
    <name type="scientific">Microbaculum marinum</name>
    <dbReference type="NCBI Taxonomy" id="1764581"/>
    <lineage>
        <taxon>Bacteria</taxon>
        <taxon>Pseudomonadati</taxon>
        <taxon>Pseudomonadota</taxon>
        <taxon>Alphaproteobacteria</taxon>
        <taxon>Hyphomicrobiales</taxon>
        <taxon>Tepidamorphaceae</taxon>
        <taxon>Microbaculum</taxon>
    </lineage>
</organism>
<dbReference type="AlphaFoldDB" id="A0AAW9RS05"/>
<dbReference type="RefSeq" id="WP_340329892.1">
    <property type="nucleotide sequence ID" value="NZ_JAZHOF010000004.1"/>
</dbReference>
<accession>A0AAW9RS05</accession>
<dbReference type="Proteomes" id="UP001378188">
    <property type="component" value="Unassembled WGS sequence"/>
</dbReference>
<keyword evidence="3" id="KW-1185">Reference proteome</keyword>
<keyword evidence="1" id="KW-0732">Signal</keyword>
<evidence type="ECO:0000256" key="1">
    <source>
        <dbReference type="SAM" id="SignalP"/>
    </source>
</evidence>
<name>A0AAW9RS05_9HYPH</name>
<reference evidence="2 3" key="1">
    <citation type="submission" date="2024-02" db="EMBL/GenBank/DDBJ databases">
        <title>Genome analysis and characterization of Microbaculum marinisediminis sp. nov., isolated from marine sediment.</title>
        <authorList>
            <person name="Du Z.-J."/>
            <person name="Ye Y.-Q."/>
            <person name="Zhang Z.-R."/>
            <person name="Yuan S.-M."/>
            <person name="Zhang X.-Y."/>
        </authorList>
    </citation>
    <scope>NUCLEOTIDE SEQUENCE [LARGE SCALE GENOMIC DNA]</scope>
    <source>
        <strain evidence="2 3">SDUM1044001</strain>
    </source>
</reference>
<feature type="chain" id="PRO_5043880681" description="Adhesin domain-containing protein" evidence="1">
    <location>
        <begin position="19"/>
        <end position="349"/>
    </location>
</feature>